<dbReference type="AlphaFoldDB" id="A0A4S2MUN3"/>
<feature type="domain" description="Alcohol dehydrogenase-like C-terminal" evidence="7">
    <location>
        <begin position="186"/>
        <end position="325"/>
    </location>
</feature>
<dbReference type="CDD" id="cd05285">
    <property type="entry name" value="sorbitol_DH"/>
    <property type="match status" value="1"/>
</dbReference>
<dbReference type="Gene3D" id="3.90.180.10">
    <property type="entry name" value="Medium-chain alcohol dehydrogenases, catalytic domain"/>
    <property type="match status" value="1"/>
</dbReference>
<evidence type="ECO:0000256" key="1">
    <source>
        <dbReference type="ARBA" id="ARBA00001947"/>
    </source>
</evidence>
<dbReference type="InterPro" id="IPR045306">
    <property type="entry name" value="SDH-like"/>
</dbReference>
<feature type="domain" description="Alcohol dehydrogenase-like N-terminal" evidence="8">
    <location>
        <begin position="33"/>
        <end position="147"/>
    </location>
</feature>
<dbReference type="PANTHER" id="PTHR43161">
    <property type="entry name" value="SORBITOL DEHYDROGENASE"/>
    <property type="match status" value="1"/>
</dbReference>
<accession>A0A4S2MUN3</accession>
<keyword evidence="10" id="KW-1185">Reference proteome</keyword>
<evidence type="ECO:0000313" key="10">
    <source>
        <dbReference type="Proteomes" id="UP000298138"/>
    </source>
</evidence>
<evidence type="ECO:0000256" key="2">
    <source>
        <dbReference type="ARBA" id="ARBA00008072"/>
    </source>
</evidence>
<dbReference type="FunCoup" id="A0A4S2MUN3">
    <property type="interactions" value="525"/>
</dbReference>
<dbReference type="GO" id="GO:0003939">
    <property type="term" value="F:L-iditol 2-dehydrogenase (NAD+) activity"/>
    <property type="evidence" value="ECO:0007669"/>
    <property type="project" value="TreeGrafter"/>
</dbReference>
<gene>
    <name evidence="9" type="ORF">EX30DRAFT_332152</name>
</gene>
<keyword evidence="6" id="KW-0520">NAD</keyword>
<evidence type="ECO:0000256" key="3">
    <source>
        <dbReference type="ARBA" id="ARBA00022723"/>
    </source>
</evidence>
<dbReference type="GO" id="GO:0046872">
    <property type="term" value="F:metal ion binding"/>
    <property type="evidence" value="ECO:0007669"/>
    <property type="project" value="UniProtKB-KW"/>
</dbReference>
<dbReference type="InParanoid" id="A0A4S2MUN3"/>
<evidence type="ECO:0000256" key="4">
    <source>
        <dbReference type="ARBA" id="ARBA00022833"/>
    </source>
</evidence>
<proteinExistence type="inferred from homology"/>
<keyword evidence="5" id="KW-0560">Oxidoreductase</keyword>
<dbReference type="InterPro" id="IPR036291">
    <property type="entry name" value="NAD(P)-bd_dom_sf"/>
</dbReference>
<sequence length="366" mass="38813">MPYHEDESNPSWVLTSPQTLTLLPRPLPKLVHPTDLLLHITHTGICGSDLHYLLHHRLGPFTVTAPLILGHESSGTIISHGPGTLPQFSPGTRVAIEPGIPCRYCQRCKAGRYNLCEGMKFAATPPVDGTLAKYVVMPADMCIPLPETVSSEEGAMLEPLAVGVHVMRSQAAVSPGEVVVVMGAGPVGLLCAAVAKARGAAEVVVVDVVKSRLEFVKGLTTCGGIETFHSAGCKDSSEVVEGLKERFGGLRVGGGAHKAVDATGVEVCIQSAIGVLRPGGTFVQAGMGRDLVQVPMVEVAAKEIVVKGSFRYAAGDYEEALRLVKDQLVDVRGLITHRFKFTEAVEAFETVKRGEGVKVIIEGARD</sequence>
<name>A0A4S2MUN3_9PEZI</name>
<dbReference type="GO" id="GO:0006062">
    <property type="term" value="P:sorbitol catabolic process"/>
    <property type="evidence" value="ECO:0007669"/>
    <property type="project" value="TreeGrafter"/>
</dbReference>
<evidence type="ECO:0000259" key="8">
    <source>
        <dbReference type="Pfam" id="PF08240"/>
    </source>
</evidence>
<dbReference type="SUPFAM" id="SSF51735">
    <property type="entry name" value="NAD(P)-binding Rossmann-fold domains"/>
    <property type="match status" value="1"/>
</dbReference>
<dbReference type="Pfam" id="PF00107">
    <property type="entry name" value="ADH_zinc_N"/>
    <property type="match status" value="1"/>
</dbReference>
<dbReference type="PANTHER" id="PTHR43161:SF9">
    <property type="entry name" value="SORBITOL DEHYDROGENASE"/>
    <property type="match status" value="1"/>
</dbReference>
<dbReference type="STRING" id="341454.A0A4S2MUN3"/>
<evidence type="ECO:0000259" key="7">
    <source>
        <dbReference type="Pfam" id="PF00107"/>
    </source>
</evidence>
<evidence type="ECO:0000313" key="9">
    <source>
        <dbReference type="EMBL" id="TGZ80278.1"/>
    </source>
</evidence>
<protein>
    <submittedName>
        <fullName evidence="9">Xylitol dehydrogenase</fullName>
    </submittedName>
</protein>
<dbReference type="OrthoDB" id="3941538at2759"/>
<dbReference type="InterPro" id="IPR011032">
    <property type="entry name" value="GroES-like_sf"/>
</dbReference>
<comment type="cofactor">
    <cofactor evidence="1">
        <name>Zn(2+)</name>
        <dbReference type="ChEBI" id="CHEBI:29105"/>
    </cofactor>
</comment>
<keyword evidence="4" id="KW-0862">Zinc</keyword>
<evidence type="ECO:0000256" key="6">
    <source>
        <dbReference type="ARBA" id="ARBA00023027"/>
    </source>
</evidence>
<comment type="similarity">
    <text evidence="2">Belongs to the zinc-containing alcohol dehydrogenase family.</text>
</comment>
<dbReference type="EMBL" id="ML220125">
    <property type="protein sequence ID" value="TGZ80278.1"/>
    <property type="molecule type" value="Genomic_DNA"/>
</dbReference>
<reference evidence="9 10" key="1">
    <citation type="submission" date="2019-04" db="EMBL/GenBank/DDBJ databases">
        <title>Comparative genomics and transcriptomics to analyze fruiting body development in filamentous ascomycetes.</title>
        <authorList>
            <consortium name="DOE Joint Genome Institute"/>
            <person name="Lutkenhaus R."/>
            <person name="Traeger S."/>
            <person name="Breuer J."/>
            <person name="Kuo A."/>
            <person name="Lipzen A."/>
            <person name="Pangilinan J."/>
            <person name="Dilworth D."/>
            <person name="Sandor L."/>
            <person name="Poggeler S."/>
            <person name="Barry K."/>
            <person name="Grigoriev I.V."/>
            <person name="Nowrousian M."/>
        </authorList>
    </citation>
    <scope>NUCLEOTIDE SEQUENCE [LARGE SCALE GENOMIC DNA]</scope>
    <source>
        <strain evidence="9 10">CBS 389.68</strain>
    </source>
</reference>
<evidence type="ECO:0000256" key="5">
    <source>
        <dbReference type="ARBA" id="ARBA00023002"/>
    </source>
</evidence>
<dbReference type="Pfam" id="PF08240">
    <property type="entry name" value="ADH_N"/>
    <property type="match status" value="1"/>
</dbReference>
<organism evidence="9 10">
    <name type="scientific">Ascodesmis nigricans</name>
    <dbReference type="NCBI Taxonomy" id="341454"/>
    <lineage>
        <taxon>Eukaryota</taxon>
        <taxon>Fungi</taxon>
        <taxon>Dikarya</taxon>
        <taxon>Ascomycota</taxon>
        <taxon>Pezizomycotina</taxon>
        <taxon>Pezizomycetes</taxon>
        <taxon>Pezizales</taxon>
        <taxon>Ascodesmidaceae</taxon>
        <taxon>Ascodesmis</taxon>
    </lineage>
</organism>
<dbReference type="Gene3D" id="3.40.50.720">
    <property type="entry name" value="NAD(P)-binding Rossmann-like Domain"/>
    <property type="match status" value="1"/>
</dbReference>
<dbReference type="Proteomes" id="UP000298138">
    <property type="component" value="Unassembled WGS sequence"/>
</dbReference>
<dbReference type="InterPro" id="IPR013149">
    <property type="entry name" value="ADH-like_C"/>
</dbReference>
<dbReference type="SUPFAM" id="SSF50129">
    <property type="entry name" value="GroES-like"/>
    <property type="match status" value="1"/>
</dbReference>
<keyword evidence="3" id="KW-0479">Metal-binding</keyword>
<dbReference type="InterPro" id="IPR013154">
    <property type="entry name" value="ADH-like_N"/>
</dbReference>